<gene>
    <name evidence="2" type="primary">ltaA_1</name>
    <name evidence="2" type="ORF">NCTC12195_01803</name>
</gene>
<keyword evidence="1" id="KW-0812">Transmembrane</keyword>
<evidence type="ECO:0000313" key="2">
    <source>
        <dbReference type="EMBL" id="SUM32360.1"/>
    </source>
</evidence>
<evidence type="ECO:0000313" key="3">
    <source>
        <dbReference type="Proteomes" id="UP000255277"/>
    </source>
</evidence>
<dbReference type="AlphaFoldDB" id="A0A380FF17"/>
<organism evidence="2 3">
    <name type="scientific">Staphylococcus gallinarum</name>
    <dbReference type="NCBI Taxonomy" id="1293"/>
    <lineage>
        <taxon>Bacteria</taxon>
        <taxon>Bacillati</taxon>
        <taxon>Bacillota</taxon>
        <taxon>Bacilli</taxon>
        <taxon>Bacillales</taxon>
        <taxon>Staphylococcaceae</taxon>
        <taxon>Staphylococcus</taxon>
    </lineage>
</organism>
<sequence length="48" mass="5531">MIGPIVGGLITEFTKSVNNTFYFSAFVFLFLAIFYGVYFIKVRKAQRD</sequence>
<evidence type="ECO:0000256" key="1">
    <source>
        <dbReference type="SAM" id="Phobius"/>
    </source>
</evidence>
<name>A0A380FF17_STAGA</name>
<reference evidence="2 3" key="1">
    <citation type="submission" date="2018-06" db="EMBL/GenBank/DDBJ databases">
        <authorList>
            <consortium name="Pathogen Informatics"/>
            <person name="Doyle S."/>
        </authorList>
    </citation>
    <scope>NUCLEOTIDE SEQUENCE [LARGE SCALE GENOMIC DNA]</scope>
    <source>
        <strain evidence="2 3">NCTC12195</strain>
    </source>
</reference>
<feature type="transmembrane region" description="Helical" evidence="1">
    <location>
        <begin position="20"/>
        <end position="40"/>
    </location>
</feature>
<keyword evidence="1" id="KW-1133">Transmembrane helix</keyword>
<protein>
    <submittedName>
        <fullName evidence="2">Major facilitator superfamily permease</fullName>
    </submittedName>
</protein>
<proteinExistence type="predicted"/>
<dbReference type="Proteomes" id="UP000255277">
    <property type="component" value="Unassembled WGS sequence"/>
</dbReference>
<accession>A0A380FF17</accession>
<dbReference type="EMBL" id="UHDK01000001">
    <property type="protein sequence ID" value="SUM32360.1"/>
    <property type="molecule type" value="Genomic_DNA"/>
</dbReference>
<keyword evidence="1" id="KW-0472">Membrane</keyword>